<organism evidence="2">
    <name type="scientific">Cacopsylla melanoneura</name>
    <dbReference type="NCBI Taxonomy" id="428564"/>
    <lineage>
        <taxon>Eukaryota</taxon>
        <taxon>Metazoa</taxon>
        <taxon>Ecdysozoa</taxon>
        <taxon>Arthropoda</taxon>
        <taxon>Hexapoda</taxon>
        <taxon>Insecta</taxon>
        <taxon>Pterygota</taxon>
        <taxon>Neoptera</taxon>
        <taxon>Paraneoptera</taxon>
        <taxon>Hemiptera</taxon>
        <taxon>Sternorrhyncha</taxon>
        <taxon>Psylloidea</taxon>
        <taxon>Psyllidae</taxon>
        <taxon>Psyllinae</taxon>
        <taxon>Cacopsylla</taxon>
    </lineage>
</organism>
<keyword evidence="1" id="KW-1133">Transmembrane helix</keyword>
<dbReference type="EMBL" id="HBUF01546274">
    <property type="protein sequence ID" value="CAG6757056.1"/>
    <property type="molecule type" value="Transcribed_RNA"/>
</dbReference>
<dbReference type="AlphaFoldDB" id="A0A8D9A404"/>
<keyword evidence="1" id="KW-0472">Membrane</keyword>
<evidence type="ECO:0000256" key="1">
    <source>
        <dbReference type="SAM" id="Phobius"/>
    </source>
</evidence>
<proteinExistence type="predicted"/>
<sequence length="132" mass="15626">MLEKEDKKQRKRKVKMKMKKRILYYEEDSLLKEKRRNLMGRMGERRGDLFIIPSKWRAILLYLKRKEKKSKSRIDKRLWLSAIGISSPVILLILVPCKVTGSRISCKAHIISSHCSLPEISVILFRYPVLDQ</sequence>
<keyword evidence="1" id="KW-0812">Transmembrane</keyword>
<accession>A0A8D9A404</accession>
<protein>
    <submittedName>
        <fullName evidence="2">Uncharacterized protein</fullName>
    </submittedName>
</protein>
<name>A0A8D9A404_9HEMI</name>
<evidence type="ECO:0000313" key="2">
    <source>
        <dbReference type="EMBL" id="CAG6757056.1"/>
    </source>
</evidence>
<feature type="transmembrane region" description="Helical" evidence="1">
    <location>
        <begin position="78"/>
        <end position="96"/>
    </location>
</feature>
<reference evidence="2" key="1">
    <citation type="submission" date="2021-05" db="EMBL/GenBank/DDBJ databases">
        <authorList>
            <person name="Alioto T."/>
            <person name="Alioto T."/>
            <person name="Gomez Garrido J."/>
        </authorList>
    </citation>
    <scope>NUCLEOTIDE SEQUENCE</scope>
</reference>